<proteinExistence type="predicted"/>
<organism evidence="1 2">
    <name type="scientific">Pristionchus pacificus</name>
    <name type="common">Parasitic nematode worm</name>
    <dbReference type="NCBI Taxonomy" id="54126"/>
    <lineage>
        <taxon>Eukaryota</taxon>
        <taxon>Metazoa</taxon>
        <taxon>Ecdysozoa</taxon>
        <taxon>Nematoda</taxon>
        <taxon>Chromadorea</taxon>
        <taxon>Rhabditida</taxon>
        <taxon>Rhabditina</taxon>
        <taxon>Diplogasteromorpha</taxon>
        <taxon>Diplogasteroidea</taxon>
        <taxon>Neodiplogasteridae</taxon>
        <taxon>Pristionchus</taxon>
    </lineage>
</organism>
<reference evidence="1" key="2">
    <citation type="submission" date="2022-06" db="UniProtKB">
        <authorList>
            <consortium name="EnsemblMetazoa"/>
        </authorList>
    </citation>
    <scope>IDENTIFICATION</scope>
    <source>
        <strain evidence="1">PS312</strain>
    </source>
</reference>
<name>A0A2A6D0F7_PRIPA</name>
<evidence type="ECO:0000313" key="1">
    <source>
        <dbReference type="EnsemblMetazoa" id="PPA18752.1"/>
    </source>
</evidence>
<accession>A0A8R1YES2</accession>
<dbReference type="EnsemblMetazoa" id="PPA18752.1">
    <property type="protein sequence ID" value="PPA18752.1"/>
    <property type="gene ID" value="WBGene00108306"/>
</dbReference>
<dbReference type="Proteomes" id="UP000005239">
    <property type="component" value="Unassembled WGS sequence"/>
</dbReference>
<keyword evidence="2" id="KW-1185">Reference proteome</keyword>
<gene>
    <name evidence="1" type="primary">WBGene00108306</name>
</gene>
<evidence type="ECO:0000313" key="2">
    <source>
        <dbReference type="Proteomes" id="UP000005239"/>
    </source>
</evidence>
<reference evidence="2" key="1">
    <citation type="journal article" date="2008" name="Nat. Genet.">
        <title>The Pristionchus pacificus genome provides a unique perspective on nematode lifestyle and parasitism.</title>
        <authorList>
            <person name="Dieterich C."/>
            <person name="Clifton S.W."/>
            <person name="Schuster L.N."/>
            <person name="Chinwalla A."/>
            <person name="Delehaunty K."/>
            <person name="Dinkelacker I."/>
            <person name="Fulton L."/>
            <person name="Fulton R."/>
            <person name="Godfrey J."/>
            <person name="Minx P."/>
            <person name="Mitreva M."/>
            <person name="Roeseler W."/>
            <person name="Tian H."/>
            <person name="Witte H."/>
            <person name="Yang S.P."/>
            <person name="Wilson R.K."/>
            <person name="Sommer R.J."/>
        </authorList>
    </citation>
    <scope>NUCLEOTIDE SEQUENCE [LARGE SCALE GENOMIC DNA]</scope>
    <source>
        <strain evidence="2">PS312</strain>
    </source>
</reference>
<dbReference type="AlphaFoldDB" id="A0A2A6D0F7"/>
<sequence length="102" mass="11838">MIFRRCNELGVKWPPMSPTRSLSFFSSTEEVYKLHNMKNEQYSQSDCNKDELSRVEYRETCYSPLKLTADDWKDPDSDPLLVLSSQNIDEVKSVSDIQSTAH</sequence>
<protein>
    <submittedName>
        <fullName evidence="1">Uncharacterized protein</fullName>
    </submittedName>
</protein>
<accession>A0A2A6D0F7</accession>